<reference evidence="8 9" key="1">
    <citation type="submission" date="2018-07" db="EMBL/GenBank/DDBJ databases">
        <title>Arthrobacter sp. nov., isolated from raw cow's milk with high bacterial count.</title>
        <authorList>
            <person name="Hahne J."/>
            <person name="Isele D."/>
            <person name="Lipski A."/>
        </authorList>
    </citation>
    <scope>NUCLEOTIDE SEQUENCE [LARGE SCALE GENOMIC DNA]</scope>
    <source>
        <strain evidence="8 9">JZ R-183</strain>
    </source>
</reference>
<feature type="transmembrane region" description="Helical" evidence="7">
    <location>
        <begin position="34"/>
        <end position="53"/>
    </location>
</feature>
<feature type="transmembrane region" description="Helical" evidence="7">
    <location>
        <begin position="226"/>
        <end position="249"/>
    </location>
</feature>
<evidence type="ECO:0000313" key="8">
    <source>
        <dbReference type="EMBL" id="RKW70235.1"/>
    </source>
</evidence>
<feature type="transmembrane region" description="Helical" evidence="7">
    <location>
        <begin position="65"/>
        <end position="83"/>
    </location>
</feature>
<feature type="transmembrane region" description="Helical" evidence="7">
    <location>
        <begin position="193"/>
        <end position="214"/>
    </location>
</feature>
<accession>A0A496PID9</accession>
<sequence>MFGVLEGFAAIWVVIGVGYFVGRRGVLGPQGRQVLNKLTFNVASPALLFVTLATADPYSVLGEQLVVAGVSAFLVLGIFWLATRWWLKRDAAERTIGAMAASTVNSANLGLPIATFVLGDASLAAPVLLFQLAVFTPLNLSLMDAATARAGSGVVGVLKGLVTNPMIIGSLLGLAVSLVHVSVPEILMTPLNLLAGASVPAMLLAFGISLVGSRPLRKEDARRSDILFATGLKLIIHPLIAWALAVLVFGMEGTALYAAVVLAALPTAQNIFVNASRYDAGVVIAKDTVLATTVLGIPIMFLVAALLG</sequence>
<dbReference type="RefSeq" id="WP_121485425.1">
    <property type="nucleotide sequence ID" value="NZ_QQXL01000005.1"/>
</dbReference>
<dbReference type="Proteomes" id="UP000273119">
    <property type="component" value="Unassembled WGS sequence"/>
</dbReference>
<organism evidence="8 9">
    <name type="scientific">Galactobacter caseinivorans</name>
    <dbReference type="NCBI Taxonomy" id="2676123"/>
    <lineage>
        <taxon>Bacteria</taxon>
        <taxon>Bacillati</taxon>
        <taxon>Actinomycetota</taxon>
        <taxon>Actinomycetes</taxon>
        <taxon>Micrococcales</taxon>
        <taxon>Micrococcaceae</taxon>
        <taxon>Galactobacter</taxon>
    </lineage>
</organism>
<keyword evidence="5 7" id="KW-1133">Transmembrane helix</keyword>
<comment type="subcellular location">
    <subcellularLocation>
        <location evidence="1">Membrane</location>
        <topology evidence="1">Multi-pass membrane protein</topology>
    </subcellularLocation>
</comment>
<protein>
    <submittedName>
        <fullName evidence="8">AEC family transporter</fullName>
    </submittedName>
</protein>
<evidence type="ECO:0000256" key="6">
    <source>
        <dbReference type="ARBA" id="ARBA00023136"/>
    </source>
</evidence>
<evidence type="ECO:0000256" key="2">
    <source>
        <dbReference type="ARBA" id="ARBA00022448"/>
    </source>
</evidence>
<feature type="transmembrane region" description="Helical" evidence="7">
    <location>
        <begin position="288"/>
        <end position="307"/>
    </location>
</feature>
<dbReference type="Pfam" id="PF03547">
    <property type="entry name" value="Mem_trans"/>
    <property type="match status" value="2"/>
</dbReference>
<evidence type="ECO:0000256" key="3">
    <source>
        <dbReference type="ARBA" id="ARBA00022475"/>
    </source>
</evidence>
<feature type="transmembrane region" description="Helical" evidence="7">
    <location>
        <begin position="6"/>
        <end position="22"/>
    </location>
</feature>
<dbReference type="GO" id="GO:0016020">
    <property type="term" value="C:membrane"/>
    <property type="evidence" value="ECO:0007669"/>
    <property type="project" value="UniProtKB-SubCell"/>
</dbReference>
<feature type="transmembrane region" description="Helical" evidence="7">
    <location>
        <begin position="161"/>
        <end position="181"/>
    </location>
</feature>
<keyword evidence="2" id="KW-0813">Transport</keyword>
<keyword evidence="3" id="KW-1003">Cell membrane</keyword>
<evidence type="ECO:0000256" key="5">
    <source>
        <dbReference type="ARBA" id="ARBA00022989"/>
    </source>
</evidence>
<evidence type="ECO:0000256" key="1">
    <source>
        <dbReference type="ARBA" id="ARBA00004141"/>
    </source>
</evidence>
<keyword evidence="9" id="KW-1185">Reference proteome</keyword>
<dbReference type="EMBL" id="QQXL01000005">
    <property type="protein sequence ID" value="RKW70235.1"/>
    <property type="molecule type" value="Genomic_DNA"/>
</dbReference>
<dbReference type="PANTHER" id="PTHR36838:SF1">
    <property type="entry name" value="SLR1864 PROTEIN"/>
    <property type="match status" value="1"/>
</dbReference>
<dbReference type="PANTHER" id="PTHR36838">
    <property type="entry name" value="AUXIN EFFLUX CARRIER FAMILY PROTEIN"/>
    <property type="match status" value="1"/>
</dbReference>
<comment type="caution">
    <text evidence="8">The sequence shown here is derived from an EMBL/GenBank/DDBJ whole genome shotgun (WGS) entry which is preliminary data.</text>
</comment>
<evidence type="ECO:0000313" key="9">
    <source>
        <dbReference type="Proteomes" id="UP000273119"/>
    </source>
</evidence>
<keyword evidence="4 7" id="KW-0812">Transmembrane</keyword>
<dbReference type="GO" id="GO:0055085">
    <property type="term" value="P:transmembrane transport"/>
    <property type="evidence" value="ECO:0007669"/>
    <property type="project" value="InterPro"/>
</dbReference>
<dbReference type="InterPro" id="IPR004776">
    <property type="entry name" value="Mem_transp_PIN-like"/>
</dbReference>
<feature type="transmembrane region" description="Helical" evidence="7">
    <location>
        <begin position="95"/>
        <end position="117"/>
    </location>
</feature>
<gene>
    <name evidence="8" type="ORF">DWQ67_09870</name>
</gene>
<evidence type="ECO:0000256" key="4">
    <source>
        <dbReference type="ARBA" id="ARBA00022692"/>
    </source>
</evidence>
<proteinExistence type="predicted"/>
<keyword evidence="6 7" id="KW-0472">Membrane</keyword>
<dbReference type="AlphaFoldDB" id="A0A496PID9"/>
<feature type="transmembrane region" description="Helical" evidence="7">
    <location>
        <begin position="123"/>
        <end position="140"/>
    </location>
</feature>
<evidence type="ECO:0000256" key="7">
    <source>
        <dbReference type="SAM" id="Phobius"/>
    </source>
</evidence>
<feature type="transmembrane region" description="Helical" evidence="7">
    <location>
        <begin position="255"/>
        <end position="276"/>
    </location>
</feature>
<name>A0A496PID9_9MICC</name>